<organism evidence="3 4">
    <name type="scientific">Phaetusa simplex</name>
    <name type="common">large-billed tern</name>
    <dbReference type="NCBI Taxonomy" id="297813"/>
    <lineage>
        <taxon>Eukaryota</taxon>
        <taxon>Metazoa</taxon>
        <taxon>Chordata</taxon>
        <taxon>Craniata</taxon>
        <taxon>Vertebrata</taxon>
        <taxon>Euteleostomi</taxon>
        <taxon>Archelosauria</taxon>
        <taxon>Archosauria</taxon>
        <taxon>Dinosauria</taxon>
        <taxon>Saurischia</taxon>
        <taxon>Theropoda</taxon>
        <taxon>Coelurosauria</taxon>
        <taxon>Aves</taxon>
        <taxon>Neognathae</taxon>
        <taxon>Neoaves</taxon>
        <taxon>Charadriiformes</taxon>
        <taxon>Laridae</taxon>
        <taxon>Phaetusa</taxon>
    </lineage>
</organism>
<feature type="domain" description="NIPSNAP" evidence="2">
    <location>
        <begin position="102"/>
        <end position="201"/>
    </location>
</feature>
<sequence>LATGPRQNNSIFYEIRTYDIKPSKMKEFVEMVNKYFHLRTAHSELVGFWSVELGAMNKVVHVWKYGTLSIPLRCSAISQHNEVAYLVPWCQLGKPPKEGGVYEWVTFQMKPGGPALWGEAFRAAINAHINTGYTKLIGVFHTEYGLLNTVHVIWWNESPDHRAAGRHSAHEDARVVAAVRDSVRFLESQKNMLLIPLQCSPLK</sequence>
<dbReference type="Gene3D" id="3.30.70.100">
    <property type="match status" value="2"/>
</dbReference>
<feature type="domain" description="NIPSNAP" evidence="2">
    <location>
        <begin position="13"/>
        <end position="66"/>
    </location>
</feature>
<dbReference type="GO" id="GO:0005739">
    <property type="term" value="C:mitochondrion"/>
    <property type="evidence" value="ECO:0007669"/>
    <property type="project" value="TreeGrafter"/>
</dbReference>
<feature type="non-terminal residue" evidence="3">
    <location>
        <position position="1"/>
    </location>
</feature>
<dbReference type="InterPro" id="IPR051557">
    <property type="entry name" value="NipSnap_domain"/>
</dbReference>
<evidence type="ECO:0000259" key="2">
    <source>
        <dbReference type="Pfam" id="PF07978"/>
    </source>
</evidence>
<feature type="non-terminal residue" evidence="3">
    <location>
        <position position="203"/>
    </location>
</feature>
<dbReference type="SUPFAM" id="SSF54909">
    <property type="entry name" value="Dimeric alpha+beta barrel"/>
    <property type="match status" value="2"/>
</dbReference>
<dbReference type="FunFam" id="3.30.70.100:FF:000017">
    <property type="entry name" value="Protein NipSnap homolog 3A"/>
    <property type="match status" value="1"/>
</dbReference>
<dbReference type="AlphaFoldDB" id="A0A7L4BK44"/>
<evidence type="ECO:0000313" key="3">
    <source>
        <dbReference type="EMBL" id="NXW37917.1"/>
    </source>
</evidence>
<comment type="similarity">
    <text evidence="1">Belongs to the NipSnap family.</text>
</comment>
<dbReference type="InterPro" id="IPR011008">
    <property type="entry name" value="Dimeric_a/b-barrel"/>
</dbReference>
<reference evidence="3 4" key="1">
    <citation type="submission" date="2019-09" db="EMBL/GenBank/DDBJ databases">
        <title>Bird 10,000 Genomes (B10K) Project - Family phase.</title>
        <authorList>
            <person name="Zhang G."/>
        </authorList>
    </citation>
    <scope>NUCLEOTIDE SEQUENCE [LARGE SCALE GENOMIC DNA]</scope>
    <source>
        <strain evidence="3">B10K-DU-009-16</strain>
        <tissue evidence="3">Muscle</tissue>
    </source>
</reference>
<comment type="caution">
    <text evidence="3">The sequence shown here is derived from an EMBL/GenBank/DDBJ whole genome shotgun (WGS) entry which is preliminary data.</text>
</comment>
<dbReference type="Pfam" id="PF07978">
    <property type="entry name" value="NIPSNAP"/>
    <property type="match status" value="2"/>
</dbReference>
<proteinExistence type="inferred from homology"/>
<evidence type="ECO:0000313" key="4">
    <source>
        <dbReference type="Proteomes" id="UP000556165"/>
    </source>
</evidence>
<dbReference type="PANTHER" id="PTHR21017:SF19">
    <property type="entry name" value="PROTEIN NIPSNAP HOMOLOG 3B"/>
    <property type="match status" value="1"/>
</dbReference>
<protein>
    <submittedName>
        <fullName evidence="3">NPS3A protein</fullName>
    </submittedName>
</protein>
<dbReference type="InterPro" id="IPR012577">
    <property type="entry name" value="NIPSNAP"/>
</dbReference>
<dbReference type="EMBL" id="VZZW01002767">
    <property type="protein sequence ID" value="NXW37917.1"/>
    <property type="molecule type" value="Genomic_DNA"/>
</dbReference>
<evidence type="ECO:0000256" key="1">
    <source>
        <dbReference type="ARBA" id="ARBA00005291"/>
    </source>
</evidence>
<dbReference type="Proteomes" id="UP000556165">
    <property type="component" value="Unassembled WGS sequence"/>
</dbReference>
<keyword evidence="4" id="KW-1185">Reference proteome</keyword>
<accession>A0A7L4BK44</accession>
<name>A0A7L4BK44_9CHAR</name>
<dbReference type="PANTHER" id="PTHR21017">
    <property type="entry name" value="NIPSNAP-RELATED"/>
    <property type="match status" value="1"/>
</dbReference>
<dbReference type="GO" id="GO:0000423">
    <property type="term" value="P:mitophagy"/>
    <property type="evidence" value="ECO:0007669"/>
    <property type="project" value="UniProtKB-ARBA"/>
</dbReference>
<gene>
    <name evidence="3" type="primary">Nipsnap3a</name>
    <name evidence="3" type="ORF">PHASIM_R04201</name>
</gene>